<organism evidence="10 11">
    <name type="scientific">Zavarzinia aquatilis</name>
    <dbReference type="NCBI Taxonomy" id="2211142"/>
    <lineage>
        <taxon>Bacteria</taxon>
        <taxon>Pseudomonadati</taxon>
        <taxon>Pseudomonadota</taxon>
        <taxon>Alphaproteobacteria</taxon>
        <taxon>Rhodospirillales</taxon>
        <taxon>Zavarziniaceae</taxon>
        <taxon>Zavarzinia</taxon>
    </lineage>
</organism>
<evidence type="ECO:0000259" key="8">
    <source>
        <dbReference type="Pfam" id="PF07559"/>
    </source>
</evidence>
<comment type="subcellular location">
    <subcellularLocation>
        <location evidence="1 5">Bacterial flagellum basal body</location>
    </subcellularLocation>
</comment>
<evidence type="ECO:0000259" key="7">
    <source>
        <dbReference type="Pfam" id="PF06429"/>
    </source>
</evidence>
<dbReference type="GO" id="GO:0071978">
    <property type="term" value="P:bacterial-type flagellum-dependent swarming motility"/>
    <property type="evidence" value="ECO:0007669"/>
    <property type="project" value="TreeGrafter"/>
</dbReference>
<feature type="domain" description="Flagellar hook protein FlgE/F/G-like D1" evidence="9">
    <location>
        <begin position="179"/>
        <end position="252"/>
    </location>
</feature>
<evidence type="ECO:0000256" key="3">
    <source>
        <dbReference type="ARBA" id="ARBA00019015"/>
    </source>
</evidence>
<evidence type="ECO:0000313" key="10">
    <source>
        <dbReference type="EMBL" id="PWR18583.1"/>
    </source>
</evidence>
<sequence>MIRLATSGRFRKAMGAAMMFIPPKDQSTDNLIQPGRFCTARPCDPGHARQLLPPPIRRAPLKAAEILASVAGPLLAAGLAWAPARGGRTEKRENHMSFVGYFSTALSGLNAQSQALSAISTNIANSTTTGYKRVDTNFDALVNEASATSYQSGGVKATPFYANNVPGSTEATSISSNLAISGNGFFVVSKPTSVTASGTSFEDRDYYTRAGDFQLDAAGYLTNGTGYYAQGYKVDETTGLATGAISEIKVPGSTLAPEATGAITYRADLPADVAVGDTVNNSVDVYDSLGSSHSVDLTWTKTADNAWSVAMGAEDDTSGGGATFAVTFDSTGLLASATPTPLSTSFTFPGAAPQTISLDLGTVGSTDAVTQYSGTTVDLGDISADGSAKGSFSDLSIDSQGYVTLNYDNGRSIVGFQMALASFNAPQNLQSVDGQAFLGTTTAGTPLVGHAGENGLGTLNGSSVESSNVDIGKEFTDLITTQRAYSANAKVLTTVDEMLQEILNVKR</sequence>
<evidence type="ECO:0000256" key="4">
    <source>
        <dbReference type="ARBA" id="ARBA00023143"/>
    </source>
</evidence>
<dbReference type="Gene3D" id="2.60.98.20">
    <property type="entry name" value="Flagellar hook protein FlgE"/>
    <property type="match status" value="1"/>
</dbReference>
<feature type="domain" description="Flagellar basal body rod protein N-terminal" evidence="6">
    <location>
        <begin position="104"/>
        <end position="132"/>
    </location>
</feature>
<dbReference type="SUPFAM" id="SSF117143">
    <property type="entry name" value="Flagellar hook protein flgE"/>
    <property type="match status" value="1"/>
</dbReference>
<dbReference type="Pfam" id="PF07559">
    <property type="entry name" value="FlgE_D2"/>
    <property type="match status" value="1"/>
</dbReference>
<protein>
    <recommendedName>
        <fullName evidence="3 5">Flagellar hook protein FlgE</fullName>
    </recommendedName>
</protein>
<dbReference type="PANTHER" id="PTHR30435">
    <property type="entry name" value="FLAGELLAR PROTEIN"/>
    <property type="match status" value="1"/>
</dbReference>
<dbReference type="AlphaFoldDB" id="A0A317DZS6"/>
<reference evidence="10 11" key="1">
    <citation type="submission" date="2018-05" db="EMBL/GenBank/DDBJ databases">
        <title>Zavarzinia sp. HR-AS.</title>
        <authorList>
            <person name="Lee Y."/>
            <person name="Jeon C.O."/>
        </authorList>
    </citation>
    <scope>NUCLEOTIDE SEQUENCE [LARGE SCALE GENOMIC DNA]</scope>
    <source>
        <strain evidence="10 11">HR-AS</strain>
    </source>
</reference>
<comment type="similarity">
    <text evidence="2 5">Belongs to the flagella basal body rod proteins family.</text>
</comment>
<proteinExistence type="inferred from homology"/>
<dbReference type="OrthoDB" id="8372879at2"/>
<comment type="caution">
    <text evidence="10">The sequence shown here is derived from an EMBL/GenBank/DDBJ whole genome shotgun (WGS) entry which is preliminary data.</text>
</comment>
<dbReference type="GO" id="GO:0009424">
    <property type="term" value="C:bacterial-type flagellum hook"/>
    <property type="evidence" value="ECO:0007669"/>
    <property type="project" value="TreeGrafter"/>
</dbReference>
<dbReference type="InterPro" id="IPR037925">
    <property type="entry name" value="FlgE/F/G-like"/>
</dbReference>
<dbReference type="GO" id="GO:0005829">
    <property type="term" value="C:cytosol"/>
    <property type="evidence" value="ECO:0007669"/>
    <property type="project" value="TreeGrafter"/>
</dbReference>
<dbReference type="InterPro" id="IPR053967">
    <property type="entry name" value="LlgE_F_G-like_D1"/>
</dbReference>
<name>A0A317DZS6_9PROT</name>
<keyword evidence="4 5" id="KW-0975">Bacterial flagellum</keyword>
<dbReference type="InterPro" id="IPR020013">
    <property type="entry name" value="Flagellar_FlgE/F/G"/>
</dbReference>
<keyword evidence="10" id="KW-0282">Flagellum</keyword>
<dbReference type="Pfam" id="PF00460">
    <property type="entry name" value="Flg_bb_rod"/>
    <property type="match status" value="1"/>
</dbReference>
<evidence type="ECO:0000256" key="5">
    <source>
        <dbReference type="RuleBase" id="RU362116"/>
    </source>
</evidence>
<feature type="domain" description="Flagellar hook protein FlgE D2" evidence="8">
    <location>
        <begin position="279"/>
        <end position="375"/>
    </location>
</feature>
<keyword evidence="10" id="KW-0966">Cell projection</keyword>
<evidence type="ECO:0000256" key="2">
    <source>
        <dbReference type="ARBA" id="ARBA00009677"/>
    </source>
</evidence>
<dbReference type="EMBL" id="QGLE01000013">
    <property type="protein sequence ID" value="PWR18583.1"/>
    <property type="molecule type" value="Genomic_DNA"/>
</dbReference>
<dbReference type="Pfam" id="PF22692">
    <property type="entry name" value="LlgE_F_G_D1"/>
    <property type="match status" value="1"/>
</dbReference>
<keyword evidence="10" id="KW-0969">Cilium</keyword>
<gene>
    <name evidence="10" type="ORF">DKG74_18320</name>
</gene>
<dbReference type="NCBIfam" id="TIGR03506">
    <property type="entry name" value="FlgEFG_subfam"/>
    <property type="match status" value="1"/>
</dbReference>
<dbReference type="PANTHER" id="PTHR30435:SF1">
    <property type="entry name" value="FLAGELLAR HOOK PROTEIN FLGE"/>
    <property type="match status" value="1"/>
</dbReference>
<feature type="domain" description="Flagellar basal-body/hook protein C-terminal" evidence="7">
    <location>
        <begin position="463"/>
        <end position="504"/>
    </location>
</feature>
<accession>A0A317DZS6</accession>
<keyword evidence="11" id="KW-1185">Reference proteome</keyword>
<evidence type="ECO:0000256" key="1">
    <source>
        <dbReference type="ARBA" id="ARBA00004117"/>
    </source>
</evidence>
<dbReference type="NCBIfam" id="NF004242">
    <property type="entry name" value="PRK05682.2-1"/>
    <property type="match status" value="1"/>
</dbReference>
<dbReference type="Pfam" id="PF06429">
    <property type="entry name" value="Flg_bbr_C"/>
    <property type="match status" value="1"/>
</dbReference>
<dbReference type="GO" id="GO:0009425">
    <property type="term" value="C:bacterial-type flagellum basal body"/>
    <property type="evidence" value="ECO:0007669"/>
    <property type="project" value="UniProtKB-SubCell"/>
</dbReference>
<dbReference type="Proteomes" id="UP000245461">
    <property type="component" value="Unassembled WGS sequence"/>
</dbReference>
<comment type="function">
    <text evidence="5">A flexible structure which links the flagellar filament to the drive apparatus in the basal body.</text>
</comment>
<dbReference type="InterPro" id="IPR010930">
    <property type="entry name" value="Flg_bb/hook_C_dom"/>
</dbReference>
<dbReference type="InterPro" id="IPR011491">
    <property type="entry name" value="FlgE_D2"/>
</dbReference>
<dbReference type="InterPro" id="IPR037058">
    <property type="entry name" value="Falgellar_hook_FlgE_sf"/>
</dbReference>
<evidence type="ECO:0000259" key="6">
    <source>
        <dbReference type="Pfam" id="PF00460"/>
    </source>
</evidence>
<evidence type="ECO:0000313" key="11">
    <source>
        <dbReference type="Proteomes" id="UP000245461"/>
    </source>
</evidence>
<evidence type="ECO:0000259" key="9">
    <source>
        <dbReference type="Pfam" id="PF22692"/>
    </source>
</evidence>
<dbReference type="InterPro" id="IPR001444">
    <property type="entry name" value="Flag_bb_rod_N"/>
</dbReference>